<evidence type="ECO:0000313" key="3">
    <source>
        <dbReference type="Proteomes" id="UP001216907"/>
    </source>
</evidence>
<comment type="caution">
    <text evidence="2">The sequence shown here is derived from an EMBL/GenBank/DDBJ whole genome shotgun (WGS) entry which is preliminary data.</text>
</comment>
<dbReference type="RefSeq" id="WP_277859591.1">
    <property type="nucleotide sequence ID" value="NZ_JARRAG010000001.1"/>
</dbReference>
<protein>
    <submittedName>
        <fullName evidence="2">Phage portal protein</fullName>
    </submittedName>
</protein>
<feature type="region of interest" description="Disordered" evidence="1">
    <location>
        <begin position="416"/>
        <end position="476"/>
    </location>
</feature>
<dbReference type="InterPro" id="IPR006944">
    <property type="entry name" value="Phage/GTA_portal"/>
</dbReference>
<organism evidence="2 3">
    <name type="scientific">Paludisphaera mucosa</name>
    <dbReference type="NCBI Taxonomy" id="3030827"/>
    <lineage>
        <taxon>Bacteria</taxon>
        <taxon>Pseudomonadati</taxon>
        <taxon>Planctomycetota</taxon>
        <taxon>Planctomycetia</taxon>
        <taxon>Isosphaerales</taxon>
        <taxon>Isosphaeraceae</taxon>
        <taxon>Paludisphaera</taxon>
    </lineage>
</organism>
<dbReference type="Pfam" id="PF04860">
    <property type="entry name" value="Phage_portal"/>
    <property type="match status" value="1"/>
</dbReference>
<dbReference type="EMBL" id="JARRAG010000001">
    <property type="protein sequence ID" value="MDG3003237.1"/>
    <property type="molecule type" value="Genomic_DNA"/>
</dbReference>
<accession>A0ABT6F6M8</accession>
<name>A0ABT6F6M8_9BACT</name>
<proteinExistence type="predicted"/>
<gene>
    <name evidence="2" type="ORF">PZE19_05625</name>
</gene>
<keyword evidence="3" id="KW-1185">Reference proteome</keyword>
<evidence type="ECO:0000313" key="2">
    <source>
        <dbReference type="EMBL" id="MDG3003237.1"/>
    </source>
</evidence>
<feature type="compositionally biased region" description="Acidic residues" evidence="1">
    <location>
        <begin position="440"/>
        <end position="450"/>
    </location>
</feature>
<reference evidence="2 3" key="1">
    <citation type="submission" date="2023-03" db="EMBL/GenBank/DDBJ databases">
        <title>Paludisphaera mucosa sp. nov. a novel planctomycete from northern fen.</title>
        <authorList>
            <person name="Ivanova A."/>
        </authorList>
    </citation>
    <scope>NUCLEOTIDE SEQUENCE [LARGE SCALE GENOMIC DNA]</scope>
    <source>
        <strain evidence="2 3">Pla2</strain>
    </source>
</reference>
<evidence type="ECO:0000256" key="1">
    <source>
        <dbReference type="SAM" id="MobiDB-lite"/>
    </source>
</evidence>
<sequence length="476" mass="51526">MAFPSIRGLAAKAARAIAEQVIAIGGAGPWSRWGGSGWGGRPIRTLAPGATHDWEQEAGNLWQNSIVALCLAWIGDRVARPKLKVCRIGRNGVPVEIPGHGLVELWTRPNEHYGRRTLEKAIVLSLKVDGNAYLWKRRDNAGRVMELWYIPHFRCRPLWPADGLEYISGYRISGDGRLWDVPKTEIIHIRDGVDPLNERFGLSALKAQLREAATDNGAASHTAGLMMNQGVPAYALVPDVPAGPAFQAGRGPSDAQANQIVGEWQDEFSRDGAGGVAVLQGPWKIEKVGYSPEELMVDKLPQQAIARLATATGVVLMSLGMPDPNKTYANLGEANRTSWGTIVATQELIAEALRDDLITEVIQIKGRITPASGPLALVVIYDYSQVAELQESQDAVMTRACLGFEKGLLTRNEGREMVGQDPVDDGDVFASDLAAAAAPEEPDDEEDPAAPEEGGGEKPGDDEPAAPAKKGWRWRY</sequence>
<dbReference type="Proteomes" id="UP001216907">
    <property type="component" value="Unassembled WGS sequence"/>
</dbReference>